<dbReference type="OrthoDB" id="2272416at2759"/>
<name>A0A5B6VNB8_9ROSI</name>
<dbReference type="GO" id="GO:0008270">
    <property type="term" value="F:zinc ion binding"/>
    <property type="evidence" value="ECO:0007669"/>
    <property type="project" value="UniProtKB-KW"/>
</dbReference>
<keyword evidence="1" id="KW-0862">Zinc</keyword>
<feature type="domain" description="CCHC-type" evidence="3">
    <location>
        <begin position="341"/>
        <end position="356"/>
    </location>
</feature>
<dbReference type="InterPro" id="IPR005162">
    <property type="entry name" value="Retrotrans_gag_dom"/>
</dbReference>
<proteinExistence type="predicted"/>
<dbReference type="Pfam" id="PF00098">
    <property type="entry name" value="zf-CCHC"/>
    <property type="match status" value="1"/>
</dbReference>
<dbReference type="GO" id="GO:0003676">
    <property type="term" value="F:nucleic acid binding"/>
    <property type="evidence" value="ECO:0007669"/>
    <property type="project" value="InterPro"/>
</dbReference>
<dbReference type="Pfam" id="PF03732">
    <property type="entry name" value="Retrotrans_gag"/>
    <property type="match status" value="1"/>
</dbReference>
<dbReference type="Gene3D" id="4.10.60.10">
    <property type="entry name" value="Zinc finger, CCHC-type"/>
    <property type="match status" value="1"/>
</dbReference>
<reference evidence="5" key="1">
    <citation type="journal article" date="2019" name="Plant Biotechnol. J.">
        <title>Genome sequencing of the Australian wild diploid species Gossypium australe highlights disease resistance and delayed gland morphogenesis.</title>
        <authorList>
            <person name="Cai Y."/>
            <person name="Cai X."/>
            <person name="Wang Q."/>
            <person name="Wang P."/>
            <person name="Zhang Y."/>
            <person name="Cai C."/>
            <person name="Xu Y."/>
            <person name="Wang K."/>
            <person name="Zhou Z."/>
            <person name="Wang C."/>
            <person name="Geng S."/>
            <person name="Li B."/>
            <person name="Dong Q."/>
            <person name="Hou Y."/>
            <person name="Wang H."/>
            <person name="Ai P."/>
            <person name="Liu Z."/>
            <person name="Yi F."/>
            <person name="Sun M."/>
            <person name="An G."/>
            <person name="Cheng J."/>
            <person name="Zhang Y."/>
            <person name="Shi Q."/>
            <person name="Xie Y."/>
            <person name="Shi X."/>
            <person name="Chang Y."/>
            <person name="Huang F."/>
            <person name="Chen Y."/>
            <person name="Hong S."/>
            <person name="Mi L."/>
            <person name="Sun Q."/>
            <person name="Zhang L."/>
            <person name="Zhou B."/>
            <person name="Peng R."/>
            <person name="Zhang X."/>
            <person name="Liu F."/>
        </authorList>
    </citation>
    <scope>NUCLEOTIDE SEQUENCE [LARGE SCALE GENOMIC DNA]</scope>
    <source>
        <strain evidence="5">cv. PA1801</strain>
    </source>
</reference>
<feature type="region of interest" description="Disordered" evidence="2">
    <location>
        <begin position="1"/>
        <end position="25"/>
    </location>
</feature>
<keyword evidence="5" id="KW-1185">Reference proteome</keyword>
<keyword evidence="1" id="KW-0479">Metal-binding</keyword>
<evidence type="ECO:0000313" key="5">
    <source>
        <dbReference type="Proteomes" id="UP000325315"/>
    </source>
</evidence>
<evidence type="ECO:0000256" key="2">
    <source>
        <dbReference type="SAM" id="MobiDB-lite"/>
    </source>
</evidence>
<keyword evidence="1" id="KW-0863">Zinc-finger</keyword>
<accession>A0A5B6VNB8</accession>
<evidence type="ECO:0000259" key="3">
    <source>
        <dbReference type="PROSITE" id="PS50158"/>
    </source>
</evidence>
<dbReference type="SMART" id="SM00343">
    <property type="entry name" value="ZnF_C2HC"/>
    <property type="match status" value="1"/>
</dbReference>
<evidence type="ECO:0000256" key="1">
    <source>
        <dbReference type="PROSITE-ProRule" id="PRU00047"/>
    </source>
</evidence>
<dbReference type="PANTHER" id="PTHR34482:SF36">
    <property type="entry name" value="RETROTRANSPOSON GAG DOMAIN-CONTAINING PROTEIN"/>
    <property type="match status" value="1"/>
</dbReference>
<sequence length="360" mass="41424">MDPDRAAADDAASNASAPAPETLGQGEEAREAFIHMMSNWYTNFVRAYPNAQPPPPPPIPHPVPTAPQGIDLARMIKPLVNKIRKQGAQEFRANIDDDPKKAEFWLKNSMRVFDELSCTPEESLKCVVSLLKDSAYRWWKTLTAVVPMERVTWDFFLEEFQKKYINQRFIDQKRKEFLKLKQGKMTVAEYEREFVRLSKYAQECVSTEAIMCKRFDDGLNEDIRLLVGILEMKEFVVLVDRACKDEELNKEKRKAMIEVRDARKGPMSKSFQTQSKRSKETNPRTTTSAEYSHRDRGNTYSGSRVQATSMASVGNMKSNKPECPNCGRQHTGECWRNNQACYKCGSLDHFIRNCPEKDRK</sequence>
<dbReference type="PROSITE" id="PS50158">
    <property type="entry name" value="ZF_CCHC"/>
    <property type="match status" value="1"/>
</dbReference>
<dbReference type="Proteomes" id="UP000325315">
    <property type="component" value="Unassembled WGS sequence"/>
</dbReference>
<dbReference type="PANTHER" id="PTHR34482">
    <property type="entry name" value="DNA DAMAGE-INDUCIBLE PROTEIN 1-LIKE"/>
    <property type="match status" value="1"/>
</dbReference>
<protein>
    <submittedName>
        <fullName evidence="4">Gag-Pol polyprotein</fullName>
    </submittedName>
</protein>
<comment type="caution">
    <text evidence="4">The sequence shown here is derived from an EMBL/GenBank/DDBJ whole genome shotgun (WGS) entry which is preliminary data.</text>
</comment>
<evidence type="ECO:0000313" key="4">
    <source>
        <dbReference type="EMBL" id="KAA3470661.1"/>
    </source>
</evidence>
<gene>
    <name evidence="4" type="ORF">EPI10_016350</name>
</gene>
<dbReference type="InterPro" id="IPR001878">
    <property type="entry name" value="Znf_CCHC"/>
</dbReference>
<feature type="region of interest" description="Disordered" evidence="2">
    <location>
        <begin position="258"/>
        <end position="305"/>
    </location>
</feature>
<dbReference type="EMBL" id="SMMG02000006">
    <property type="protein sequence ID" value="KAA3470661.1"/>
    <property type="molecule type" value="Genomic_DNA"/>
</dbReference>
<feature type="compositionally biased region" description="Low complexity" evidence="2">
    <location>
        <begin position="9"/>
        <end position="20"/>
    </location>
</feature>
<dbReference type="AlphaFoldDB" id="A0A5B6VNB8"/>
<organism evidence="4 5">
    <name type="scientific">Gossypium australe</name>
    <dbReference type="NCBI Taxonomy" id="47621"/>
    <lineage>
        <taxon>Eukaryota</taxon>
        <taxon>Viridiplantae</taxon>
        <taxon>Streptophyta</taxon>
        <taxon>Embryophyta</taxon>
        <taxon>Tracheophyta</taxon>
        <taxon>Spermatophyta</taxon>
        <taxon>Magnoliopsida</taxon>
        <taxon>eudicotyledons</taxon>
        <taxon>Gunneridae</taxon>
        <taxon>Pentapetalae</taxon>
        <taxon>rosids</taxon>
        <taxon>malvids</taxon>
        <taxon>Malvales</taxon>
        <taxon>Malvaceae</taxon>
        <taxon>Malvoideae</taxon>
        <taxon>Gossypium</taxon>
    </lineage>
</organism>